<dbReference type="InterPro" id="IPR004752">
    <property type="entry name" value="AmpG_permease/AT-1"/>
</dbReference>
<protein>
    <submittedName>
        <fullName evidence="7">Major facilitator superfamily domain,Acetyl-coenzyme A transporter 1</fullName>
    </submittedName>
</protein>
<feature type="transmembrane region" description="Helical" evidence="6">
    <location>
        <begin position="183"/>
        <end position="202"/>
    </location>
</feature>
<dbReference type="AlphaFoldDB" id="A0A5E4M7S1"/>
<feature type="compositionally biased region" description="Basic and acidic residues" evidence="5">
    <location>
        <begin position="1"/>
        <end position="14"/>
    </location>
</feature>
<dbReference type="PANTHER" id="PTHR12778">
    <property type="entry name" value="SOLUTE CARRIER FAMILY 33 ACETYL-COA TRANSPORTER -RELATED"/>
    <property type="match status" value="1"/>
</dbReference>
<dbReference type="GO" id="GO:0008521">
    <property type="term" value="F:acetyl-CoA transmembrane transporter activity"/>
    <property type="evidence" value="ECO:0007669"/>
    <property type="project" value="InterPro"/>
</dbReference>
<evidence type="ECO:0000256" key="3">
    <source>
        <dbReference type="ARBA" id="ARBA00022989"/>
    </source>
</evidence>
<evidence type="ECO:0000256" key="1">
    <source>
        <dbReference type="ARBA" id="ARBA00004141"/>
    </source>
</evidence>
<evidence type="ECO:0000256" key="5">
    <source>
        <dbReference type="SAM" id="MobiDB-lite"/>
    </source>
</evidence>
<evidence type="ECO:0000313" key="8">
    <source>
        <dbReference type="Proteomes" id="UP000325440"/>
    </source>
</evidence>
<feature type="region of interest" description="Disordered" evidence="5">
    <location>
        <begin position="1"/>
        <end position="30"/>
    </location>
</feature>
<gene>
    <name evidence="7" type="ORF">CINCED_3A010174</name>
</gene>
<sequence length="531" mass="59723">MVKCLKDGHDDSERSAMAPDSTATATAEEEKPNLNGDWHNVVVLVSLYTMQGVPLGLTSAMQIILQGYKSITYADQALFSIVLWPYSLKLLWAPVVDAIYIQRVGRRKSWLIPVQYTLGACLLYFGNNMDDLLPESGKPNINMIVCVFFIMNLTLATQDIVVDSWALTMLKKNNVSYASTCNYVGAAAGMCIGSVCPILLASEDFCNRYLRITPGIGAIMSIKSFSFFWGMAFFLITTLIVIVKRETDNKSDEENDHTNVFRSFARIWDILKIPRMKILVMAVLTTAVGSSATDSVANLKLIDAGVSKDDIMLIITTMYILKIVVPLFLTKYTTGQKTISFYLILWPFRLFWSLPFAMLVYYTPTLIKNSNGVVYVPMYYYFLIGSIFAINESLSCLMYITLMAFFSRISDPRFGGTYMTLLCTVRSTGLVVPHTTVLKMVDVLTFYKCSNDFQNNSTGDLKNMSYYTANDGKCTKIVDGYYVEVIVCLLIGFVWYGIFKGNLKKIESKNRSYWLVDVNDRFENIAVSANA</sequence>
<evidence type="ECO:0000256" key="4">
    <source>
        <dbReference type="ARBA" id="ARBA00023136"/>
    </source>
</evidence>
<keyword evidence="4 6" id="KW-0472">Membrane</keyword>
<accession>A0A5E4M7S1</accession>
<feature type="transmembrane region" description="Helical" evidence="6">
    <location>
        <begin position="77"/>
        <end position="101"/>
    </location>
</feature>
<feature type="transmembrane region" description="Helical" evidence="6">
    <location>
        <begin position="278"/>
        <end position="299"/>
    </location>
</feature>
<comment type="subcellular location">
    <subcellularLocation>
        <location evidence="1">Membrane</location>
        <topology evidence="1">Multi-pass membrane protein</topology>
    </subcellularLocation>
</comment>
<feature type="transmembrane region" description="Helical" evidence="6">
    <location>
        <begin position="222"/>
        <end position="243"/>
    </location>
</feature>
<keyword evidence="2 6" id="KW-0812">Transmembrane</keyword>
<dbReference type="EMBL" id="CABPRJ010000478">
    <property type="protein sequence ID" value="VVC28221.1"/>
    <property type="molecule type" value="Genomic_DNA"/>
</dbReference>
<feature type="transmembrane region" description="Helical" evidence="6">
    <location>
        <begin position="341"/>
        <end position="362"/>
    </location>
</feature>
<feature type="transmembrane region" description="Helical" evidence="6">
    <location>
        <begin position="311"/>
        <end position="329"/>
    </location>
</feature>
<dbReference type="SUPFAM" id="SSF103473">
    <property type="entry name" value="MFS general substrate transporter"/>
    <property type="match status" value="1"/>
</dbReference>
<feature type="transmembrane region" description="Helical" evidence="6">
    <location>
        <begin position="418"/>
        <end position="438"/>
    </location>
</feature>
<organism evidence="7 8">
    <name type="scientific">Cinara cedri</name>
    <dbReference type="NCBI Taxonomy" id="506608"/>
    <lineage>
        <taxon>Eukaryota</taxon>
        <taxon>Metazoa</taxon>
        <taxon>Ecdysozoa</taxon>
        <taxon>Arthropoda</taxon>
        <taxon>Hexapoda</taxon>
        <taxon>Insecta</taxon>
        <taxon>Pterygota</taxon>
        <taxon>Neoptera</taxon>
        <taxon>Paraneoptera</taxon>
        <taxon>Hemiptera</taxon>
        <taxon>Sternorrhyncha</taxon>
        <taxon>Aphidomorpha</taxon>
        <taxon>Aphidoidea</taxon>
        <taxon>Aphididae</taxon>
        <taxon>Lachninae</taxon>
        <taxon>Cinara</taxon>
    </lineage>
</organism>
<keyword evidence="3 6" id="KW-1133">Transmembrane helix</keyword>
<evidence type="ECO:0000256" key="2">
    <source>
        <dbReference type="ARBA" id="ARBA00022692"/>
    </source>
</evidence>
<dbReference type="Pfam" id="PF13000">
    <property type="entry name" value="Acatn"/>
    <property type="match status" value="2"/>
</dbReference>
<feature type="transmembrane region" description="Helical" evidence="6">
    <location>
        <begin position="481"/>
        <end position="499"/>
    </location>
</feature>
<evidence type="ECO:0000256" key="6">
    <source>
        <dbReference type="SAM" id="Phobius"/>
    </source>
</evidence>
<feature type="transmembrane region" description="Helical" evidence="6">
    <location>
        <begin position="141"/>
        <end position="162"/>
    </location>
</feature>
<feature type="transmembrane region" description="Helical" evidence="6">
    <location>
        <begin position="110"/>
        <end position="129"/>
    </location>
</feature>
<keyword evidence="8" id="KW-1185">Reference proteome</keyword>
<dbReference type="PANTHER" id="PTHR12778:SF9">
    <property type="entry name" value="ACETYL-COENZYME A TRANSPORTER 1"/>
    <property type="match status" value="1"/>
</dbReference>
<name>A0A5E4M7S1_9HEMI</name>
<dbReference type="InterPro" id="IPR024371">
    <property type="entry name" value="AcetylCoA_trans_1-like"/>
</dbReference>
<proteinExistence type="predicted"/>
<dbReference type="GO" id="GO:0016020">
    <property type="term" value="C:membrane"/>
    <property type="evidence" value="ECO:0007669"/>
    <property type="project" value="UniProtKB-SubCell"/>
</dbReference>
<dbReference type="OrthoDB" id="6415790at2759"/>
<dbReference type="Proteomes" id="UP000325440">
    <property type="component" value="Unassembled WGS sequence"/>
</dbReference>
<dbReference type="InterPro" id="IPR036259">
    <property type="entry name" value="MFS_trans_sf"/>
</dbReference>
<feature type="transmembrane region" description="Helical" evidence="6">
    <location>
        <begin position="41"/>
        <end position="65"/>
    </location>
</feature>
<reference evidence="7 8" key="1">
    <citation type="submission" date="2019-08" db="EMBL/GenBank/DDBJ databases">
        <authorList>
            <person name="Alioto T."/>
            <person name="Alioto T."/>
            <person name="Gomez Garrido J."/>
        </authorList>
    </citation>
    <scope>NUCLEOTIDE SEQUENCE [LARGE SCALE GENOMIC DNA]</scope>
</reference>
<dbReference type="GO" id="GO:0035348">
    <property type="term" value="P:acetyl-CoA transmembrane transport"/>
    <property type="evidence" value="ECO:0007669"/>
    <property type="project" value="InterPro"/>
</dbReference>
<evidence type="ECO:0000313" key="7">
    <source>
        <dbReference type="EMBL" id="VVC28221.1"/>
    </source>
</evidence>
<feature type="transmembrane region" description="Helical" evidence="6">
    <location>
        <begin position="382"/>
        <end position="406"/>
    </location>
</feature>